<dbReference type="InterPro" id="IPR016163">
    <property type="entry name" value="Ald_DH_C"/>
</dbReference>
<evidence type="ECO:0000256" key="6">
    <source>
        <dbReference type="ARBA" id="ARBA00049024"/>
    </source>
</evidence>
<keyword evidence="4 7" id="KW-0521">NADP</keyword>
<comment type="pathway">
    <text evidence="1 7">Amino-acid biosynthesis; L-proline biosynthesis; L-glutamate 5-semialdehyde from L-glutamate: step 2/2.</text>
</comment>
<dbReference type="GO" id="GO:0055129">
    <property type="term" value="P:L-proline biosynthetic process"/>
    <property type="evidence" value="ECO:0007669"/>
    <property type="project" value="UniProtKB-UniRule"/>
</dbReference>
<proteinExistence type="inferred from homology"/>
<dbReference type="UniPathway" id="UPA00098">
    <property type="reaction ID" value="UER00360"/>
</dbReference>
<dbReference type="InterPro" id="IPR012134">
    <property type="entry name" value="Glu-5-SA_DH"/>
</dbReference>
<dbReference type="InterPro" id="IPR016162">
    <property type="entry name" value="Ald_DH_N"/>
</dbReference>
<evidence type="ECO:0000256" key="3">
    <source>
        <dbReference type="ARBA" id="ARBA00022650"/>
    </source>
</evidence>
<comment type="catalytic activity">
    <reaction evidence="6 7">
        <text>L-glutamate 5-semialdehyde + phosphate + NADP(+) = L-glutamyl 5-phosphate + NADPH + H(+)</text>
        <dbReference type="Rhea" id="RHEA:19541"/>
        <dbReference type="ChEBI" id="CHEBI:15378"/>
        <dbReference type="ChEBI" id="CHEBI:43474"/>
        <dbReference type="ChEBI" id="CHEBI:57783"/>
        <dbReference type="ChEBI" id="CHEBI:58066"/>
        <dbReference type="ChEBI" id="CHEBI:58274"/>
        <dbReference type="ChEBI" id="CHEBI:58349"/>
        <dbReference type="EC" id="1.2.1.41"/>
    </reaction>
</comment>
<dbReference type="Gene3D" id="3.40.309.10">
    <property type="entry name" value="Aldehyde Dehydrogenase, Chain A, domain 2"/>
    <property type="match status" value="1"/>
</dbReference>
<keyword evidence="2 7" id="KW-0028">Amino-acid biosynthesis</keyword>
<dbReference type="eggNOG" id="COG0014">
    <property type="taxonomic scope" value="Bacteria"/>
</dbReference>
<dbReference type="InterPro" id="IPR020593">
    <property type="entry name" value="G-glutamylP_reductase_CS"/>
</dbReference>
<evidence type="ECO:0000256" key="7">
    <source>
        <dbReference type="HAMAP-Rule" id="MF_00412"/>
    </source>
</evidence>
<accession>A0A066UBU1</accession>
<dbReference type="Gene3D" id="3.40.605.10">
    <property type="entry name" value="Aldehyde Dehydrogenase, Chain A, domain 1"/>
    <property type="match status" value="1"/>
</dbReference>
<name>A0A066UBU1_9PSEU</name>
<dbReference type="EMBL" id="JMQI01000027">
    <property type="protein sequence ID" value="KDN21589.1"/>
    <property type="molecule type" value="Genomic_DNA"/>
</dbReference>
<dbReference type="InterPro" id="IPR015590">
    <property type="entry name" value="Aldehyde_DH_dom"/>
</dbReference>
<dbReference type="PROSITE" id="PS01223">
    <property type="entry name" value="PROA"/>
    <property type="match status" value="1"/>
</dbReference>
<dbReference type="RefSeq" id="WP_043780120.1">
    <property type="nucleotide sequence ID" value="NZ_JMQI01000027.1"/>
</dbReference>
<dbReference type="GO" id="GO:0050661">
    <property type="term" value="F:NADP binding"/>
    <property type="evidence" value="ECO:0007669"/>
    <property type="project" value="InterPro"/>
</dbReference>
<organism evidence="9 10">
    <name type="scientific">Amycolatopsis rifamycinica</name>
    <dbReference type="NCBI Taxonomy" id="287986"/>
    <lineage>
        <taxon>Bacteria</taxon>
        <taxon>Bacillati</taxon>
        <taxon>Actinomycetota</taxon>
        <taxon>Actinomycetes</taxon>
        <taxon>Pseudonocardiales</taxon>
        <taxon>Pseudonocardiaceae</taxon>
        <taxon>Amycolatopsis</taxon>
    </lineage>
</organism>
<evidence type="ECO:0000256" key="2">
    <source>
        <dbReference type="ARBA" id="ARBA00022605"/>
    </source>
</evidence>
<dbReference type="InterPro" id="IPR016161">
    <property type="entry name" value="Ald_DH/histidinol_DH"/>
</dbReference>
<evidence type="ECO:0000313" key="10">
    <source>
        <dbReference type="Proteomes" id="UP000027345"/>
    </source>
</evidence>
<evidence type="ECO:0000256" key="4">
    <source>
        <dbReference type="ARBA" id="ARBA00022857"/>
    </source>
</evidence>
<dbReference type="GO" id="GO:0005737">
    <property type="term" value="C:cytoplasm"/>
    <property type="evidence" value="ECO:0007669"/>
    <property type="project" value="UniProtKB-SubCell"/>
</dbReference>
<keyword evidence="3 7" id="KW-0641">Proline biosynthesis</keyword>
<dbReference type="GO" id="GO:0004350">
    <property type="term" value="F:glutamate-5-semialdehyde dehydrogenase activity"/>
    <property type="evidence" value="ECO:0007669"/>
    <property type="project" value="UniProtKB-UniRule"/>
</dbReference>
<dbReference type="PANTHER" id="PTHR11063:SF8">
    <property type="entry name" value="DELTA-1-PYRROLINE-5-CARBOXYLATE SYNTHASE"/>
    <property type="match status" value="1"/>
</dbReference>
<evidence type="ECO:0000259" key="8">
    <source>
        <dbReference type="Pfam" id="PF00171"/>
    </source>
</evidence>
<comment type="subcellular location">
    <subcellularLocation>
        <location evidence="7">Cytoplasm</location>
    </subcellularLocation>
</comment>
<gene>
    <name evidence="7" type="primary">proA</name>
    <name evidence="9" type="ORF">DV20_14000</name>
</gene>
<comment type="function">
    <text evidence="7">Catalyzes the NADPH-dependent reduction of L-glutamate 5-phosphate into L-glutamate 5-semialdehyde and phosphate. The product spontaneously undergoes cyclization to form 1-pyrroline-5-carboxylate.</text>
</comment>
<keyword evidence="10" id="KW-1185">Reference proteome</keyword>
<dbReference type="PIRSF" id="PIRSF000151">
    <property type="entry name" value="GPR"/>
    <property type="match status" value="1"/>
</dbReference>
<keyword evidence="7" id="KW-0963">Cytoplasm</keyword>
<dbReference type="NCBIfam" id="NF001221">
    <property type="entry name" value="PRK00197.1"/>
    <property type="match status" value="1"/>
</dbReference>
<dbReference type="InterPro" id="IPR000965">
    <property type="entry name" value="GPR_dom"/>
</dbReference>
<dbReference type="SUPFAM" id="SSF53720">
    <property type="entry name" value="ALDH-like"/>
    <property type="match status" value="1"/>
</dbReference>
<feature type="domain" description="Aldehyde dehydrogenase" evidence="8">
    <location>
        <begin position="67"/>
        <end position="278"/>
    </location>
</feature>
<evidence type="ECO:0000256" key="5">
    <source>
        <dbReference type="ARBA" id="ARBA00023002"/>
    </source>
</evidence>
<protein>
    <recommendedName>
        <fullName evidence="7">Gamma-glutamyl phosphate reductase</fullName>
        <shortName evidence="7">GPR</shortName>
        <ecNumber evidence="7">1.2.1.41</ecNumber>
    </recommendedName>
    <alternativeName>
        <fullName evidence="7">Glutamate-5-semialdehyde dehydrogenase</fullName>
    </alternativeName>
    <alternativeName>
        <fullName evidence="7">Glutamyl-gamma-semialdehyde dehydrogenase</fullName>
        <shortName evidence="7">GSA dehydrogenase</shortName>
    </alternativeName>
</protein>
<reference evidence="9 10" key="1">
    <citation type="submission" date="2014-05" db="EMBL/GenBank/DDBJ databases">
        <title>Draft genome sequence of Amycolatopsis rifamycinica DSM 46095.</title>
        <authorList>
            <person name="Lal R."/>
            <person name="Saxena A."/>
            <person name="Kumari R."/>
            <person name="Mukherjee U."/>
            <person name="Singh P."/>
            <person name="Sangwan N."/>
            <person name="Mahato N.K."/>
        </authorList>
    </citation>
    <scope>NUCLEOTIDE SEQUENCE [LARGE SCALE GENOMIC DNA]</scope>
    <source>
        <strain evidence="9 10">DSM 46095</strain>
    </source>
</reference>
<comment type="similarity">
    <text evidence="7">Belongs to the gamma-glutamyl phosphate reductase family.</text>
</comment>
<keyword evidence="5 7" id="KW-0560">Oxidoreductase</keyword>
<dbReference type="STRING" id="287986.DV20_14000"/>
<dbReference type="Proteomes" id="UP000027345">
    <property type="component" value="Unassembled WGS sequence"/>
</dbReference>
<dbReference type="Pfam" id="PF00171">
    <property type="entry name" value="Aldedh"/>
    <property type="match status" value="1"/>
</dbReference>
<evidence type="ECO:0000256" key="1">
    <source>
        <dbReference type="ARBA" id="ARBA00004985"/>
    </source>
</evidence>
<dbReference type="AlphaFoldDB" id="A0A066UBU1"/>
<dbReference type="OrthoDB" id="9809970at2"/>
<evidence type="ECO:0000313" key="9">
    <source>
        <dbReference type="EMBL" id="KDN21589.1"/>
    </source>
</evidence>
<dbReference type="PANTHER" id="PTHR11063">
    <property type="entry name" value="GLUTAMATE SEMIALDEHYDE DEHYDROGENASE"/>
    <property type="match status" value="1"/>
</dbReference>
<sequence>MVDKIIDAARAATAAAPPLGNEAYGRFCTGLAHRLTAAWPRISAANDTDVGRAREQGLPDVLVDRLRLTREHLAALVDLTSTVAAEMRELTTRAPGTPIGDWGVRHRVPRPLGVVLMIFEARPTVTVEGALLNVAAGNAVVLRGGKEIARTNAALGAAVTAALADAELPAGLVTVLDDPSRALLKELLRRPDAIDVLIPRGSPSLIDYCHRASTIPVLASGGGVNHLYVHRSAELAQAVEIALDSKLPAPAGCTSLEIALVDRPVADEFVAALLDGARRDGRPLTVRVGAGLRRPETTGQWRVEELGEHDYGREFLDSTIGVVAVDSPGEAVEFIRRHGSGHSEAIAATDPVVTGEFTDRVDAATIVVNGSLRLNDGPTLELGSEIAISTSRLHARGPITLAALVNYSWVVEANGRLREAS</sequence>
<dbReference type="EC" id="1.2.1.41" evidence="7"/>
<dbReference type="HAMAP" id="MF_00412">
    <property type="entry name" value="ProA"/>
    <property type="match status" value="1"/>
</dbReference>
<comment type="caution">
    <text evidence="9">The sequence shown here is derived from an EMBL/GenBank/DDBJ whole genome shotgun (WGS) entry which is preliminary data.</text>
</comment>